<dbReference type="PANTHER" id="PTHR10953:SF102">
    <property type="entry name" value="ADENYLYLTRANSFERASE AND SULFURTRANSFERASE MOCS3"/>
    <property type="match status" value="1"/>
</dbReference>
<evidence type="ECO:0000313" key="4">
    <source>
        <dbReference type="EMBL" id="CDW91226.1"/>
    </source>
</evidence>
<feature type="compositionally biased region" description="Polar residues" evidence="2">
    <location>
        <begin position="408"/>
        <end position="417"/>
    </location>
</feature>
<evidence type="ECO:0000259" key="3">
    <source>
        <dbReference type="Pfam" id="PF00899"/>
    </source>
</evidence>
<dbReference type="InterPro" id="IPR000594">
    <property type="entry name" value="ThiF_NAD_FAD-bd"/>
</dbReference>
<dbReference type="OrthoDB" id="10255449at2759"/>
<dbReference type="Proteomes" id="UP000039865">
    <property type="component" value="Unassembled WGS sequence"/>
</dbReference>
<feature type="compositionally biased region" description="Low complexity" evidence="2">
    <location>
        <begin position="388"/>
        <end position="407"/>
    </location>
</feature>
<organism evidence="4 5">
    <name type="scientific">Stylonychia lemnae</name>
    <name type="common">Ciliate</name>
    <dbReference type="NCBI Taxonomy" id="5949"/>
    <lineage>
        <taxon>Eukaryota</taxon>
        <taxon>Sar</taxon>
        <taxon>Alveolata</taxon>
        <taxon>Ciliophora</taxon>
        <taxon>Intramacronucleata</taxon>
        <taxon>Spirotrichea</taxon>
        <taxon>Stichotrichia</taxon>
        <taxon>Sporadotrichida</taxon>
        <taxon>Oxytrichidae</taxon>
        <taxon>Stylonychinae</taxon>
        <taxon>Stylonychia</taxon>
    </lineage>
</organism>
<keyword evidence="5" id="KW-1185">Reference proteome</keyword>
<dbReference type="GO" id="GO:0004792">
    <property type="term" value="F:thiosulfate-cyanide sulfurtransferase activity"/>
    <property type="evidence" value="ECO:0007669"/>
    <property type="project" value="TreeGrafter"/>
</dbReference>
<feature type="region of interest" description="Disordered" evidence="2">
    <location>
        <begin position="767"/>
        <end position="799"/>
    </location>
</feature>
<protein>
    <submittedName>
        <fullName evidence="4">Family protein</fullName>
    </submittedName>
</protein>
<feature type="region of interest" description="Disordered" evidence="2">
    <location>
        <begin position="373"/>
        <end position="417"/>
    </location>
</feature>
<dbReference type="Gene3D" id="3.40.50.720">
    <property type="entry name" value="NAD(P)-binding Rossmann-like Domain"/>
    <property type="match status" value="1"/>
</dbReference>
<sequence length="799" mass="92663">MNTPITVYQSDYANLNEDKVLEPFKQKENFILYMQELRKLFQARSKSLKNTIHVLKQSFEEDNFISLIKDDKQCQDYLLKRIDEICISQYDKERELYIQKLIQKISSYQTDKIKLQEDLVLLNLELNQGRQKQKRQHSREKSQNSRTQALKDFNAILKENTLNNIEEQNKQSSRRCMDKKVNDLYEELKFLQNKNDALIMNLHEKDEKFKVKEKKLQELELELQKYSQISKDLVKEKQKIQDHYMQQILVNIEEIKLQYLGFEEPYYRIRQQATQRKREERKAEGGAKRYEQSLHEDNKTFEQKLQEKIVEIEKGCGKTSNRSISQKYNSRNEFSSHSRNKTMTNVKSINNGQDDFMSTIQMGLTDQFASFESASRNGTTQRKKKCLNKSNSVSSNGGTNSVNLGSTIKSSGSFINTKDSRTYQNERNSQNMALHSQTQSFSYVMEDIQASSINNEENKQLGQNQNALPISSQQNPQDPFDRQRRIQNWNQTKVEEQVCLLLGSGGLGCSVAMGLARLGVAKLIMIDKDVVDVSNLNRQILFDHEDVGKAKVFVARDKLLKNHLINKNMVIEAYNFCALKEWQKIVELSKQSTVVFNMIDVGDYFDAAVQALCMKRNLPLILGGTFSQQITVDIFMPKESCLSCSADSYSPEMLQKIVPSLIEDLPDLEFIPRNNNPIGQSNCYLCVICAQMMVARFSTLLINDPEIVIQSRLIMTVNSAEAFQYPIARDDKCLLCDDYEKLTDPEGYVLRKNQKLQEQLEKKELEQQNLASEVKSEEQEQIKSEEQELKENNQEQSNE</sequence>
<accession>A0A078BAH3</accession>
<dbReference type="AlphaFoldDB" id="A0A078BAH3"/>
<gene>
    <name evidence="4" type="primary">Contig3298.g3529</name>
    <name evidence="4" type="ORF">STYLEM_20379</name>
</gene>
<dbReference type="InterPro" id="IPR045886">
    <property type="entry name" value="ThiF/MoeB/HesA"/>
</dbReference>
<keyword evidence="1" id="KW-0175">Coiled coil</keyword>
<dbReference type="GO" id="GO:0042292">
    <property type="term" value="F:URM1 activating enzyme activity"/>
    <property type="evidence" value="ECO:0007669"/>
    <property type="project" value="TreeGrafter"/>
</dbReference>
<dbReference type="GO" id="GO:0016779">
    <property type="term" value="F:nucleotidyltransferase activity"/>
    <property type="evidence" value="ECO:0007669"/>
    <property type="project" value="TreeGrafter"/>
</dbReference>
<reference evidence="4 5" key="1">
    <citation type="submission" date="2014-06" db="EMBL/GenBank/DDBJ databases">
        <authorList>
            <person name="Swart Estienne"/>
        </authorList>
    </citation>
    <scope>NUCLEOTIDE SEQUENCE [LARGE SCALE GENOMIC DNA]</scope>
    <source>
        <strain evidence="4 5">130c</strain>
    </source>
</reference>
<dbReference type="EMBL" id="CCKQ01019212">
    <property type="protein sequence ID" value="CDW91226.1"/>
    <property type="molecule type" value="Genomic_DNA"/>
</dbReference>
<evidence type="ECO:0000313" key="5">
    <source>
        <dbReference type="Proteomes" id="UP000039865"/>
    </source>
</evidence>
<proteinExistence type="predicted"/>
<evidence type="ECO:0000256" key="1">
    <source>
        <dbReference type="SAM" id="Coils"/>
    </source>
</evidence>
<dbReference type="PANTHER" id="PTHR10953">
    <property type="entry name" value="UBIQUITIN-ACTIVATING ENZYME E1"/>
    <property type="match status" value="1"/>
</dbReference>
<feature type="compositionally biased region" description="Basic and acidic residues" evidence="2">
    <location>
        <begin position="774"/>
        <end position="793"/>
    </location>
</feature>
<dbReference type="InParanoid" id="A0A078BAH3"/>
<feature type="coiled-coil region" evidence="1">
    <location>
        <begin position="174"/>
        <end position="236"/>
    </location>
</feature>
<dbReference type="Pfam" id="PF00899">
    <property type="entry name" value="ThiF"/>
    <property type="match status" value="1"/>
</dbReference>
<feature type="domain" description="THIF-type NAD/FAD binding fold" evidence="3">
    <location>
        <begin position="484"/>
        <end position="716"/>
    </location>
</feature>
<dbReference type="GO" id="GO:0005737">
    <property type="term" value="C:cytoplasm"/>
    <property type="evidence" value="ECO:0007669"/>
    <property type="project" value="TreeGrafter"/>
</dbReference>
<name>A0A078BAH3_STYLE</name>
<dbReference type="SUPFAM" id="SSF69572">
    <property type="entry name" value="Activating enzymes of the ubiquitin-like proteins"/>
    <property type="match status" value="1"/>
</dbReference>
<evidence type="ECO:0000256" key="2">
    <source>
        <dbReference type="SAM" id="MobiDB-lite"/>
    </source>
</evidence>
<dbReference type="InterPro" id="IPR035985">
    <property type="entry name" value="Ubiquitin-activating_enz"/>
</dbReference>